<dbReference type="EMBL" id="CM001887">
    <property type="protein sequence ID" value="EOY32169.1"/>
    <property type="molecule type" value="Genomic_DNA"/>
</dbReference>
<protein>
    <submittedName>
        <fullName evidence="1">Uncharacterized protein</fullName>
    </submittedName>
</protein>
<organism evidence="1 2">
    <name type="scientific">Theobroma cacao</name>
    <name type="common">Cacao</name>
    <name type="synonym">Cocoa</name>
    <dbReference type="NCBI Taxonomy" id="3641"/>
    <lineage>
        <taxon>Eukaryota</taxon>
        <taxon>Viridiplantae</taxon>
        <taxon>Streptophyta</taxon>
        <taxon>Embryophyta</taxon>
        <taxon>Tracheophyta</taxon>
        <taxon>Spermatophyta</taxon>
        <taxon>Magnoliopsida</taxon>
        <taxon>eudicotyledons</taxon>
        <taxon>Gunneridae</taxon>
        <taxon>Pentapetalae</taxon>
        <taxon>rosids</taxon>
        <taxon>malvids</taxon>
        <taxon>Malvales</taxon>
        <taxon>Malvaceae</taxon>
        <taxon>Byttnerioideae</taxon>
        <taxon>Theobroma</taxon>
    </lineage>
</organism>
<evidence type="ECO:0000313" key="2">
    <source>
        <dbReference type="Proteomes" id="UP000026915"/>
    </source>
</evidence>
<dbReference type="InParanoid" id="A0A061GYH9"/>
<gene>
    <name evidence="1" type="ORF">TCM_039751</name>
</gene>
<dbReference type="Proteomes" id="UP000026915">
    <property type="component" value="Chromosome 9"/>
</dbReference>
<dbReference type="HOGENOM" id="CLU_2282575_0_0_1"/>
<dbReference type="Gramene" id="EOY32169">
    <property type="protein sequence ID" value="EOY32169"/>
    <property type="gene ID" value="TCM_039751"/>
</dbReference>
<evidence type="ECO:0000313" key="1">
    <source>
        <dbReference type="EMBL" id="EOY32169.1"/>
    </source>
</evidence>
<accession>A0A061GYH9</accession>
<name>A0A061GYH9_THECC</name>
<reference evidence="1 2" key="1">
    <citation type="journal article" date="2013" name="Genome Biol.">
        <title>The genome sequence of the most widely cultivated cacao type and its use to identify candidate genes regulating pod color.</title>
        <authorList>
            <person name="Motamayor J.C."/>
            <person name="Mockaitis K."/>
            <person name="Schmutz J."/>
            <person name="Haiminen N."/>
            <person name="Iii D.L."/>
            <person name="Cornejo O."/>
            <person name="Findley S.D."/>
            <person name="Zheng P."/>
            <person name="Utro F."/>
            <person name="Royaert S."/>
            <person name="Saski C."/>
            <person name="Jenkins J."/>
            <person name="Podicheti R."/>
            <person name="Zhao M."/>
            <person name="Scheffler B.E."/>
            <person name="Stack J.C."/>
            <person name="Feltus F.A."/>
            <person name="Mustiga G.M."/>
            <person name="Amores F."/>
            <person name="Phillips W."/>
            <person name="Marelli J.P."/>
            <person name="May G.D."/>
            <person name="Shapiro H."/>
            <person name="Ma J."/>
            <person name="Bustamante C.D."/>
            <person name="Schnell R.J."/>
            <person name="Main D."/>
            <person name="Gilbert D."/>
            <person name="Parida L."/>
            <person name="Kuhn D.N."/>
        </authorList>
    </citation>
    <scope>NUCLEOTIDE SEQUENCE [LARGE SCALE GENOMIC DNA]</scope>
    <source>
        <strain evidence="2">cv. Matina 1-6</strain>
    </source>
</reference>
<proteinExistence type="predicted"/>
<sequence length="120" mass="13240">MSKHVIHNEFGKINLAIVFDVEKEPKILLGNRGVVGAVKADGVSDNEVEDTIKETEPRATRDASIVKWRINKGRAKVAIIKNISKIILKGFNLKDAINKCTGDKNTFAHDMSDKPIVMGD</sequence>
<dbReference type="AlphaFoldDB" id="A0A061GYH9"/>
<keyword evidence="2" id="KW-1185">Reference proteome</keyword>